<dbReference type="GO" id="GO:0004190">
    <property type="term" value="F:aspartic-type endopeptidase activity"/>
    <property type="evidence" value="ECO:0007669"/>
    <property type="project" value="UniProtKB-UniRule"/>
</dbReference>
<evidence type="ECO:0000256" key="5">
    <source>
        <dbReference type="ARBA" id="ARBA00022750"/>
    </source>
</evidence>
<comment type="similarity">
    <text evidence="1 9 11">Belongs to the peptidase A8 family.</text>
</comment>
<feature type="active site" evidence="9">
    <location>
        <position position="128"/>
    </location>
</feature>
<keyword evidence="7 9" id="KW-1133">Transmembrane helix</keyword>
<evidence type="ECO:0000256" key="7">
    <source>
        <dbReference type="ARBA" id="ARBA00022989"/>
    </source>
</evidence>
<comment type="pathway">
    <text evidence="9">Protein modification; lipoprotein biosynthesis (signal peptide cleavage).</text>
</comment>
<feature type="transmembrane region" description="Helical" evidence="9">
    <location>
        <begin position="58"/>
        <end position="76"/>
    </location>
</feature>
<evidence type="ECO:0000256" key="8">
    <source>
        <dbReference type="ARBA" id="ARBA00023136"/>
    </source>
</evidence>
<dbReference type="Pfam" id="PF01252">
    <property type="entry name" value="Peptidase_A8"/>
    <property type="match status" value="1"/>
</dbReference>
<keyword evidence="5 9" id="KW-0064">Aspartyl protease</keyword>
<dbReference type="AlphaFoldDB" id="A0A9D1Y8R3"/>
<feature type="transmembrane region" description="Helical" evidence="9">
    <location>
        <begin position="119"/>
        <end position="144"/>
    </location>
</feature>
<feature type="active site" evidence="9">
    <location>
        <position position="112"/>
    </location>
</feature>
<dbReference type="EMBL" id="DXDX01000077">
    <property type="protein sequence ID" value="HIY21102.1"/>
    <property type="molecule type" value="Genomic_DNA"/>
</dbReference>
<evidence type="ECO:0000256" key="3">
    <source>
        <dbReference type="ARBA" id="ARBA00022670"/>
    </source>
</evidence>
<keyword evidence="2 9" id="KW-1003">Cell membrane</keyword>
<dbReference type="PANTHER" id="PTHR33695:SF1">
    <property type="entry name" value="LIPOPROTEIN SIGNAL PEPTIDASE"/>
    <property type="match status" value="1"/>
</dbReference>
<comment type="caution">
    <text evidence="9">Lacks conserved residue(s) required for the propagation of feature annotation.</text>
</comment>
<dbReference type="HAMAP" id="MF_00161">
    <property type="entry name" value="LspA"/>
    <property type="match status" value="1"/>
</dbReference>
<comment type="subcellular location">
    <subcellularLocation>
        <location evidence="9">Cell membrane</location>
        <topology evidence="9">Multi-pass membrane protein</topology>
    </subcellularLocation>
</comment>
<keyword evidence="4 9" id="KW-0812">Transmembrane</keyword>
<evidence type="ECO:0000313" key="13">
    <source>
        <dbReference type="Proteomes" id="UP000823868"/>
    </source>
</evidence>
<reference evidence="12" key="2">
    <citation type="submission" date="2021-04" db="EMBL/GenBank/DDBJ databases">
        <authorList>
            <person name="Gilroy R."/>
        </authorList>
    </citation>
    <scope>NUCLEOTIDE SEQUENCE</scope>
    <source>
        <strain evidence="12">ChiBcec16_6824</strain>
    </source>
</reference>
<dbReference type="PROSITE" id="PS00855">
    <property type="entry name" value="SPASE_II"/>
    <property type="match status" value="1"/>
</dbReference>
<dbReference type="EC" id="3.4.23.36" evidence="9"/>
<reference evidence="12" key="1">
    <citation type="journal article" date="2021" name="PeerJ">
        <title>Extensive microbial diversity within the chicken gut microbiome revealed by metagenomics and culture.</title>
        <authorList>
            <person name="Gilroy R."/>
            <person name="Ravi A."/>
            <person name="Getino M."/>
            <person name="Pursley I."/>
            <person name="Horton D.L."/>
            <person name="Alikhan N.F."/>
            <person name="Baker D."/>
            <person name="Gharbi K."/>
            <person name="Hall N."/>
            <person name="Watson M."/>
            <person name="Adriaenssens E.M."/>
            <person name="Foster-Nyarko E."/>
            <person name="Jarju S."/>
            <person name="Secka A."/>
            <person name="Antonio M."/>
            <person name="Oren A."/>
            <person name="Chaudhuri R.R."/>
            <person name="La Ragione R."/>
            <person name="Hildebrand F."/>
            <person name="Pallen M.J."/>
        </authorList>
    </citation>
    <scope>NUCLEOTIDE SEQUENCE</scope>
    <source>
        <strain evidence="12">ChiBcec16_6824</strain>
    </source>
</reference>
<evidence type="ECO:0000256" key="10">
    <source>
        <dbReference type="RuleBase" id="RU000594"/>
    </source>
</evidence>
<feature type="transmembrane region" description="Helical" evidence="9">
    <location>
        <begin position="88"/>
        <end position="107"/>
    </location>
</feature>
<comment type="function">
    <text evidence="9 10">This protein specifically catalyzes the removal of signal peptides from prolipoproteins.</text>
</comment>
<name>A0A9D1Y8R3_9FIRM</name>
<dbReference type="InterPro" id="IPR001872">
    <property type="entry name" value="Peptidase_A8"/>
</dbReference>
<protein>
    <recommendedName>
        <fullName evidence="9">Lipoprotein signal peptidase</fullName>
        <ecNumber evidence="9">3.4.23.36</ecNumber>
    </recommendedName>
    <alternativeName>
        <fullName evidence="9">Prolipoprotein signal peptidase</fullName>
    </alternativeName>
    <alternativeName>
        <fullName evidence="9">Signal peptidase II</fullName>
        <shortName evidence="9">SPase II</shortName>
    </alternativeName>
</protein>
<keyword evidence="6 9" id="KW-0378">Hydrolase</keyword>
<dbReference type="PRINTS" id="PR00781">
    <property type="entry name" value="LIPOSIGPTASE"/>
</dbReference>
<dbReference type="NCBIfam" id="TIGR00077">
    <property type="entry name" value="lspA"/>
    <property type="match status" value="1"/>
</dbReference>
<evidence type="ECO:0000256" key="6">
    <source>
        <dbReference type="ARBA" id="ARBA00022801"/>
    </source>
</evidence>
<organism evidence="12 13">
    <name type="scientific">Candidatus Flavonifractor merdigallinarum</name>
    <dbReference type="NCBI Taxonomy" id="2838589"/>
    <lineage>
        <taxon>Bacteria</taxon>
        <taxon>Bacillati</taxon>
        <taxon>Bacillota</taxon>
        <taxon>Clostridia</taxon>
        <taxon>Eubacteriales</taxon>
        <taxon>Oscillospiraceae</taxon>
        <taxon>Flavonifractor</taxon>
    </lineage>
</organism>
<evidence type="ECO:0000256" key="2">
    <source>
        <dbReference type="ARBA" id="ARBA00022475"/>
    </source>
</evidence>
<dbReference type="Proteomes" id="UP000823868">
    <property type="component" value="Unassembled WGS sequence"/>
</dbReference>
<keyword evidence="3 9" id="KW-0645">Protease</keyword>
<comment type="catalytic activity">
    <reaction evidence="9 10">
        <text>Release of signal peptides from bacterial membrane prolipoproteins. Hydrolyzes -Xaa-Yaa-Zaa-|-(S,diacylglyceryl)Cys-, in which Xaa is hydrophobic (preferably Leu), and Yaa (Ala or Ser) and Zaa (Gly or Ala) have small, neutral side chains.</text>
        <dbReference type="EC" id="3.4.23.36"/>
    </reaction>
</comment>
<evidence type="ECO:0000256" key="11">
    <source>
        <dbReference type="RuleBase" id="RU004181"/>
    </source>
</evidence>
<accession>A0A9D1Y8R3</accession>
<sequence>MLYALLVLLLVGVDQVVKYLVRTYIPWNESIPFLPHIMDLTYVKNTGAAFSIFEEHTWILTLVSLVVSIVLCVALARKWITRHPIGRVCLAMVLAGAVGNLIDRALFGFVTDMFQTTFIQFAVFNVADICVVVGGIAFCLYYLFFYEKLEGKEEGHDASGAAS</sequence>
<dbReference type="GO" id="GO:0006508">
    <property type="term" value="P:proteolysis"/>
    <property type="evidence" value="ECO:0007669"/>
    <property type="project" value="UniProtKB-KW"/>
</dbReference>
<comment type="caution">
    <text evidence="12">The sequence shown here is derived from an EMBL/GenBank/DDBJ whole genome shotgun (WGS) entry which is preliminary data.</text>
</comment>
<dbReference type="GO" id="GO:0005886">
    <property type="term" value="C:plasma membrane"/>
    <property type="evidence" value="ECO:0007669"/>
    <property type="project" value="UniProtKB-SubCell"/>
</dbReference>
<dbReference type="PANTHER" id="PTHR33695">
    <property type="entry name" value="LIPOPROTEIN SIGNAL PEPTIDASE"/>
    <property type="match status" value="1"/>
</dbReference>
<evidence type="ECO:0000313" key="12">
    <source>
        <dbReference type="EMBL" id="HIY21102.1"/>
    </source>
</evidence>
<evidence type="ECO:0000256" key="1">
    <source>
        <dbReference type="ARBA" id="ARBA00006139"/>
    </source>
</evidence>
<proteinExistence type="inferred from homology"/>
<gene>
    <name evidence="9 12" type="primary">lspA</name>
    <name evidence="12" type="ORF">H9841_04260</name>
</gene>
<evidence type="ECO:0000256" key="9">
    <source>
        <dbReference type="HAMAP-Rule" id="MF_00161"/>
    </source>
</evidence>
<keyword evidence="8 9" id="KW-0472">Membrane</keyword>
<evidence type="ECO:0000256" key="4">
    <source>
        <dbReference type="ARBA" id="ARBA00022692"/>
    </source>
</evidence>